<dbReference type="STRING" id="1449351.RISW2_00850"/>
<dbReference type="CDD" id="cd07185">
    <property type="entry name" value="OmpA_C-like"/>
    <property type="match status" value="1"/>
</dbReference>
<dbReference type="InterPro" id="IPR006664">
    <property type="entry name" value="OMP_bac"/>
</dbReference>
<evidence type="ECO:0000313" key="7">
    <source>
        <dbReference type="Proteomes" id="UP000023430"/>
    </source>
</evidence>
<feature type="domain" description="OmpA-like" evidence="5">
    <location>
        <begin position="65"/>
        <end position="181"/>
    </location>
</feature>
<keyword evidence="7" id="KW-1185">Reference proteome</keyword>
<dbReference type="InterPro" id="IPR050330">
    <property type="entry name" value="Bact_OuterMem_StrucFunc"/>
</dbReference>
<comment type="subcellular location">
    <subcellularLocation>
        <location evidence="1">Cell outer membrane</location>
    </subcellularLocation>
</comment>
<reference evidence="6 7" key="1">
    <citation type="submission" date="2014-01" db="EMBL/GenBank/DDBJ databases">
        <title>Roseivivax isoporae LMG 25204 Genome Sequencing.</title>
        <authorList>
            <person name="Lai Q."/>
            <person name="Li G."/>
            <person name="Shao Z."/>
        </authorList>
    </citation>
    <scope>NUCLEOTIDE SEQUENCE [LARGE SCALE GENOMIC DNA]</scope>
    <source>
        <strain evidence="6 7">LMG 25204</strain>
    </source>
</reference>
<dbReference type="eggNOG" id="COG2885">
    <property type="taxonomic scope" value="Bacteria"/>
</dbReference>
<dbReference type="Proteomes" id="UP000023430">
    <property type="component" value="Unassembled WGS sequence"/>
</dbReference>
<dbReference type="AlphaFoldDB" id="X7FDS9"/>
<dbReference type="PRINTS" id="PR01021">
    <property type="entry name" value="OMPADOMAIN"/>
</dbReference>
<dbReference type="GO" id="GO:0009279">
    <property type="term" value="C:cell outer membrane"/>
    <property type="evidence" value="ECO:0007669"/>
    <property type="project" value="UniProtKB-SubCell"/>
</dbReference>
<gene>
    <name evidence="6" type="ORF">RISW2_00850</name>
</gene>
<protein>
    <submittedName>
        <fullName evidence="6">Membrane protein</fullName>
    </submittedName>
</protein>
<dbReference type="Pfam" id="PF00691">
    <property type="entry name" value="OmpA"/>
    <property type="match status" value="1"/>
</dbReference>
<evidence type="ECO:0000313" key="6">
    <source>
        <dbReference type="EMBL" id="ETX30960.1"/>
    </source>
</evidence>
<dbReference type="PANTHER" id="PTHR30329">
    <property type="entry name" value="STATOR ELEMENT OF FLAGELLAR MOTOR COMPLEX"/>
    <property type="match status" value="1"/>
</dbReference>
<accession>X7FDS9</accession>
<evidence type="ECO:0000256" key="1">
    <source>
        <dbReference type="ARBA" id="ARBA00004442"/>
    </source>
</evidence>
<dbReference type="InterPro" id="IPR006665">
    <property type="entry name" value="OmpA-like"/>
</dbReference>
<keyword evidence="3" id="KW-0998">Cell outer membrane</keyword>
<evidence type="ECO:0000256" key="4">
    <source>
        <dbReference type="PROSITE-ProRule" id="PRU00473"/>
    </source>
</evidence>
<name>X7FDS9_9RHOB</name>
<evidence type="ECO:0000256" key="2">
    <source>
        <dbReference type="ARBA" id="ARBA00023136"/>
    </source>
</evidence>
<comment type="caution">
    <text evidence="6">The sequence shown here is derived from an EMBL/GenBank/DDBJ whole genome shotgun (WGS) entry which is preliminary data.</text>
</comment>
<dbReference type="SUPFAM" id="SSF103088">
    <property type="entry name" value="OmpA-like"/>
    <property type="match status" value="1"/>
</dbReference>
<dbReference type="PATRIC" id="fig|1449351.3.peg.173"/>
<proteinExistence type="predicted"/>
<dbReference type="RefSeq" id="WP_051491705.1">
    <property type="nucleotide sequence ID" value="NZ_JAME01000001.1"/>
</dbReference>
<dbReference type="PROSITE" id="PS51257">
    <property type="entry name" value="PROKAR_LIPOPROTEIN"/>
    <property type="match status" value="1"/>
</dbReference>
<dbReference type="EMBL" id="JAME01000001">
    <property type="protein sequence ID" value="ETX30960.1"/>
    <property type="molecule type" value="Genomic_DNA"/>
</dbReference>
<dbReference type="OrthoDB" id="9810367at2"/>
<dbReference type="Gene3D" id="3.30.1330.60">
    <property type="entry name" value="OmpA-like domain"/>
    <property type="match status" value="1"/>
</dbReference>
<dbReference type="InterPro" id="IPR036737">
    <property type="entry name" value="OmpA-like_sf"/>
</dbReference>
<dbReference type="PROSITE" id="PS51123">
    <property type="entry name" value="OMPA_2"/>
    <property type="match status" value="1"/>
</dbReference>
<keyword evidence="2 4" id="KW-0472">Membrane</keyword>
<evidence type="ECO:0000259" key="5">
    <source>
        <dbReference type="PROSITE" id="PS51123"/>
    </source>
</evidence>
<organism evidence="6 7">
    <name type="scientific">Roseivivax isoporae LMG 25204</name>
    <dbReference type="NCBI Taxonomy" id="1449351"/>
    <lineage>
        <taxon>Bacteria</taxon>
        <taxon>Pseudomonadati</taxon>
        <taxon>Pseudomonadota</taxon>
        <taxon>Alphaproteobacteria</taxon>
        <taxon>Rhodobacterales</taxon>
        <taxon>Roseobacteraceae</taxon>
        <taxon>Roseivivax</taxon>
    </lineage>
</organism>
<evidence type="ECO:0000256" key="3">
    <source>
        <dbReference type="ARBA" id="ARBA00023237"/>
    </source>
</evidence>
<sequence>MSLRICTALAALTVVTGCQEAGHDPVYTQFHREAGSLFDADDFGVATQTNVAVMSGERQYTYSLARRFAAEVESTVTFAFNSAALDATAQQVLAQQAHWIRQFPEVRFRVYGHTDLVGSAAYNRALGLRRAQAVVHFLSTQGVNLNRLEAVVSEGETQPLIVTEGRERRNRRTVTEVSGFVQSHSQVLDGRYAAIVYRDYVQSAAQKSTLDSSTLTAE</sequence>
<dbReference type="PANTHER" id="PTHR30329:SF21">
    <property type="entry name" value="LIPOPROTEIN YIAD-RELATED"/>
    <property type="match status" value="1"/>
</dbReference>